<dbReference type="EC" id="2.6.1.16" evidence="2"/>
<accession>A0ABS2CC55</accession>
<feature type="domain" description="SIS" evidence="6">
    <location>
        <begin position="264"/>
        <end position="404"/>
    </location>
</feature>
<dbReference type="InterPro" id="IPR035466">
    <property type="entry name" value="GlmS/AgaS_SIS"/>
</dbReference>
<evidence type="ECO:0000256" key="2">
    <source>
        <dbReference type="ARBA" id="ARBA00012916"/>
    </source>
</evidence>
<keyword evidence="7" id="KW-0808">Transferase</keyword>
<sequence>MDTLLGGISNHNLGPQLMRALQRNPLQQHDLAMAFSSEQNCKRWQGKIIPDATDTPECNLAMLRSSEFGATAAAPYLYKDHLCIILSGVIENIEQISERITQPEYSKYEKQLEHQIACLIDWHWQQHHDLLRAIQLVCKTLVGYYSLSVFSTEKPDAIYCTTVGRALFVAHGAGTSVFSSDPNLLQERAALITQLHNGDVAELTENKIYLFDTNGTIAHRDPTPAHHAGQLPHFMAREIHAQASNAADFIHHAQENRLENWLNTPELFSHIDNTLLIASGSSHHAAQTARFWLESIARLPSQVELASEFRYQDRTITPNTLVVVISQSGETVDTVASLQHAKQRGAQVTLAISNQANSALMRQADLQFQLRAGEEFGATSTKTFTAQLVCLFLLAHTLARARQIDLPSPLEAELCKLPSAIAATLALTPKLKEWGLYLSKKPNLLVTARQSYYPIAQEGALKLKEVAYLHAEACPSGELKHGTLALVGNNLPVIACLPWDLLADQLLANLHDVRNKHGEIFVLSDIALPQIAGFNAIRMPAKLPHLNPILYVVALQLLAYYTAIHRGNTIDTPRNISKTVTTE</sequence>
<evidence type="ECO:0000259" key="6">
    <source>
        <dbReference type="PROSITE" id="PS51464"/>
    </source>
</evidence>
<keyword evidence="7" id="KW-0032">Aminotransferase</keyword>
<keyword evidence="5" id="KW-0315">Glutamine amidotransferase</keyword>
<dbReference type="Gene3D" id="3.40.50.10490">
    <property type="entry name" value="Glucose-6-phosphate isomerase like protein, domain 1"/>
    <property type="match status" value="2"/>
</dbReference>
<comment type="caution">
    <text evidence="7">The sequence shown here is derived from an EMBL/GenBank/DDBJ whole genome shotgun (WGS) entry which is preliminary data.</text>
</comment>
<dbReference type="PANTHER" id="PTHR10937">
    <property type="entry name" value="GLUCOSAMINE--FRUCTOSE-6-PHOSPHATE AMINOTRANSFERASE, ISOMERIZING"/>
    <property type="match status" value="1"/>
</dbReference>
<dbReference type="PROSITE" id="PS51464">
    <property type="entry name" value="SIS"/>
    <property type="match status" value="2"/>
</dbReference>
<evidence type="ECO:0000256" key="1">
    <source>
        <dbReference type="ARBA" id="ARBA00001031"/>
    </source>
</evidence>
<evidence type="ECO:0000256" key="4">
    <source>
        <dbReference type="ARBA" id="ARBA00022737"/>
    </source>
</evidence>
<evidence type="ECO:0000313" key="7">
    <source>
        <dbReference type="EMBL" id="MBM5571028.1"/>
    </source>
</evidence>
<dbReference type="CDD" id="cd05008">
    <property type="entry name" value="SIS_GlmS_GlmD_1"/>
    <property type="match status" value="1"/>
</dbReference>
<dbReference type="NCBIfam" id="NF001484">
    <property type="entry name" value="PRK00331.1"/>
    <property type="match status" value="1"/>
</dbReference>
<dbReference type="EMBL" id="WOFE01000001">
    <property type="protein sequence ID" value="MBM5571028.1"/>
    <property type="molecule type" value="Genomic_DNA"/>
</dbReference>
<dbReference type="Pfam" id="PF01380">
    <property type="entry name" value="SIS"/>
    <property type="match status" value="2"/>
</dbReference>
<dbReference type="PANTHER" id="PTHR10937:SF0">
    <property type="entry name" value="GLUTAMINE--FRUCTOSE-6-PHOSPHATE TRANSAMINASE (ISOMERIZING)"/>
    <property type="match status" value="1"/>
</dbReference>
<name>A0ABS2CC55_9NEIS</name>
<dbReference type="InterPro" id="IPR001347">
    <property type="entry name" value="SIS_dom"/>
</dbReference>
<dbReference type="InterPro" id="IPR035490">
    <property type="entry name" value="GlmS/FrlB_SIS"/>
</dbReference>
<comment type="catalytic activity">
    <reaction evidence="1">
        <text>D-fructose 6-phosphate + L-glutamine = D-glucosamine 6-phosphate + L-glutamate</text>
        <dbReference type="Rhea" id="RHEA:13237"/>
        <dbReference type="ChEBI" id="CHEBI:29985"/>
        <dbReference type="ChEBI" id="CHEBI:58359"/>
        <dbReference type="ChEBI" id="CHEBI:58725"/>
        <dbReference type="ChEBI" id="CHEBI:61527"/>
        <dbReference type="EC" id="2.6.1.16"/>
    </reaction>
</comment>
<keyword evidence="4" id="KW-0677">Repeat</keyword>
<evidence type="ECO:0000313" key="8">
    <source>
        <dbReference type="Proteomes" id="UP001195660"/>
    </source>
</evidence>
<evidence type="ECO:0000256" key="5">
    <source>
        <dbReference type="ARBA" id="ARBA00022962"/>
    </source>
</evidence>
<dbReference type="Proteomes" id="UP001195660">
    <property type="component" value="Unassembled WGS sequence"/>
</dbReference>
<dbReference type="SUPFAM" id="SSF53697">
    <property type="entry name" value="SIS domain"/>
    <property type="match status" value="1"/>
</dbReference>
<dbReference type="RefSeq" id="WP_203570289.1">
    <property type="nucleotide sequence ID" value="NZ_WOFE01000001.1"/>
</dbReference>
<protein>
    <recommendedName>
        <fullName evidence="3">Glutamine--fructose-6-phosphate aminotransferase [isomerizing]</fullName>
        <ecNumber evidence="2">2.6.1.16</ecNumber>
    </recommendedName>
</protein>
<gene>
    <name evidence="7" type="ORF">GM173_05465</name>
</gene>
<reference evidence="7 8" key="1">
    <citation type="submission" date="2019-11" db="EMBL/GenBank/DDBJ databases">
        <title>Novel Deefgea species.</title>
        <authorList>
            <person name="Han J.-H."/>
        </authorList>
    </citation>
    <scope>NUCLEOTIDE SEQUENCE [LARGE SCALE GENOMIC DNA]</scope>
    <source>
        <strain evidence="7 8">LMG 24817</strain>
    </source>
</reference>
<dbReference type="CDD" id="cd05009">
    <property type="entry name" value="SIS_GlmS_GlmD_2"/>
    <property type="match status" value="1"/>
</dbReference>
<dbReference type="GO" id="GO:0004360">
    <property type="term" value="F:glutamine-fructose-6-phosphate transaminase (isomerizing) activity"/>
    <property type="evidence" value="ECO:0007669"/>
    <property type="project" value="UniProtKB-EC"/>
</dbReference>
<dbReference type="InterPro" id="IPR046348">
    <property type="entry name" value="SIS_dom_sf"/>
</dbReference>
<dbReference type="Gene3D" id="3.60.20.10">
    <property type="entry name" value="Glutamine Phosphoribosylpyrophosphate, subunit 1, domain 1"/>
    <property type="match status" value="1"/>
</dbReference>
<proteinExistence type="predicted"/>
<dbReference type="InterPro" id="IPR029055">
    <property type="entry name" value="Ntn_hydrolases_N"/>
</dbReference>
<evidence type="ECO:0000256" key="3">
    <source>
        <dbReference type="ARBA" id="ARBA00016090"/>
    </source>
</evidence>
<dbReference type="SUPFAM" id="SSF56235">
    <property type="entry name" value="N-terminal nucleophile aminohydrolases (Ntn hydrolases)"/>
    <property type="match status" value="1"/>
</dbReference>
<organism evidence="7 8">
    <name type="scientific">Deefgea chitinilytica</name>
    <dbReference type="NCBI Taxonomy" id="570276"/>
    <lineage>
        <taxon>Bacteria</taxon>
        <taxon>Pseudomonadati</taxon>
        <taxon>Pseudomonadota</taxon>
        <taxon>Betaproteobacteria</taxon>
        <taxon>Neisseriales</taxon>
        <taxon>Chitinibacteraceae</taxon>
        <taxon>Deefgea</taxon>
    </lineage>
</organism>
<feature type="domain" description="SIS" evidence="6">
    <location>
        <begin position="434"/>
        <end position="573"/>
    </location>
</feature>
<keyword evidence="8" id="KW-1185">Reference proteome</keyword>